<dbReference type="eggNOG" id="COG1908">
    <property type="taxonomic scope" value="Bacteria"/>
</dbReference>
<dbReference type="GO" id="GO:0046872">
    <property type="term" value="F:metal ion binding"/>
    <property type="evidence" value="ECO:0007669"/>
    <property type="project" value="UniProtKB-KW"/>
</dbReference>
<evidence type="ECO:0000259" key="5">
    <source>
        <dbReference type="Pfam" id="PF02662"/>
    </source>
</evidence>
<keyword evidence="4" id="KW-0411">Iron-sulfur</keyword>
<evidence type="ECO:0000256" key="3">
    <source>
        <dbReference type="ARBA" id="ARBA00023004"/>
    </source>
</evidence>
<accession>F2NGS9</accession>
<dbReference type="InterPro" id="IPR003813">
    <property type="entry name" value="MvhD/FlpD"/>
</dbReference>
<reference evidence="6 7" key="1">
    <citation type="journal article" date="2011" name="Stand. Genomic Sci.">
        <title>Complete genome sequence of the acetate-degrading sulfate reducer Desulfobacca acetoxidans type strain (ASRB2).</title>
        <authorList>
            <person name="Goker M."/>
            <person name="Teshima H."/>
            <person name="Lapidus A."/>
            <person name="Nolan M."/>
            <person name="Lucas S."/>
            <person name="Hammon N."/>
            <person name="Deshpande S."/>
            <person name="Cheng J.F."/>
            <person name="Tapia R."/>
            <person name="Han C."/>
            <person name="Goodwin L."/>
            <person name="Pitluck S."/>
            <person name="Huntemann M."/>
            <person name="Liolios K."/>
            <person name="Ivanova N."/>
            <person name="Pagani I."/>
            <person name="Mavromatis K."/>
            <person name="Ovchinikova G."/>
            <person name="Pati A."/>
            <person name="Chen A."/>
            <person name="Palaniappan K."/>
            <person name="Land M."/>
            <person name="Hauser L."/>
            <person name="Brambilla E.M."/>
            <person name="Rohde M."/>
            <person name="Spring S."/>
            <person name="Detter J.C."/>
            <person name="Woyke T."/>
            <person name="Bristow J."/>
            <person name="Eisen J.A."/>
            <person name="Markowitz V."/>
            <person name="Hugenholtz P."/>
            <person name="Kyrpides N.C."/>
            <person name="Klenk H.P."/>
        </authorList>
    </citation>
    <scope>NUCLEOTIDE SEQUENCE [LARGE SCALE GENOMIC DNA]</scope>
    <source>
        <strain evidence="7">ATCC 700848 / DSM 11109 / ASRB2</strain>
    </source>
</reference>
<reference evidence="7" key="2">
    <citation type="submission" date="2011-03" db="EMBL/GenBank/DDBJ databases">
        <title>The complete genome of Desulfobacca acetoxidans DSM 11109.</title>
        <authorList>
            <consortium name="US DOE Joint Genome Institute (JGI-PGF)"/>
            <person name="Lucas S."/>
            <person name="Copeland A."/>
            <person name="Lapidus A."/>
            <person name="Bruce D."/>
            <person name="Goodwin L."/>
            <person name="Pitluck S."/>
            <person name="Peters L."/>
            <person name="Kyrpides N."/>
            <person name="Mavromatis K."/>
            <person name="Ivanova N."/>
            <person name="Ovchinnikova G."/>
            <person name="Teshima H."/>
            <person name="Detter J.C."/>
            <person name="Han C."/>
            <person name="Land M."/>
            <person name="Hauser L."/>
            <person name="Markowitz V."/>
            <person name="Cheng J.-F."/>
            <person name="Hugenholtz P."/>
            <person name="Woyke T."/>
            <person name="Wu D."/>
            <person name="Spring S."/>
            <person name="Schueler E."/>
            <person name="Brambilla E."/>
            <person name="Klenk H.-P."/>
            <person name="Eisen J.A."/>
        </authorList>
    </citation>
    <scope>NUCLEOTIDE SEQUENCE [LARGE SCALE GENOMIC DNA]</scope>
    <source>
        <strain evidence="7">ATCC 700848 / DSM 11109 / ASRB2</strain>
    </source>
</reference>
<dbReference type="Pfam" id="PF02662">
    <property type="entry name" value="FlpD"/>
    <property type="match status" value="1"/>
</dbReference>
<evidence type="ECO:0000256" key="2">
    <source>
        <dbReference type="ARBA" id="ARBA00023002"/>
    </source>
</evidence>
<keyword evidence="2" id="KW-0560">Oxidoreductase</keyword>
<dbReference type="RefSeq" id="WP_013705813.1">
    <property type="nucleotide sequence ID" value="NC_015388.1"/>
</dbReference>
<evidence type="ECO:0000256" key="1">
    <source>
        <dbReference type="ARBA" id="ARBA00022723"/>
    </source>
</evidence>
<dbReference type="GO" id="GO:0051536">
    <property type="term" value="F:iron-sulfur cluster binding"/>
    <property type="evidence" value="ECO:0007669"/>
    <property type="project" value="UniProtKB-KW"/>
</dbReference>
<feature type="domain" description="F420-non-reducing hydrogenase iron-sulfur subunit D" evidence="5">
    <location>
        <begin position="17"/>
        <end position="139"/>
    </location>
</feature>
<organism evidence="6 7">
    <name type="scientific">Desulfobacca acetoxidans (strain ATCC 700848 / DSM 11109 / ASRB2)</name>
    <dbReference type="NCBI Taxonomy" id="880072"/>
    <lineage>
        <taxon>Bacteria</taxon>
        <taxon>Pseudomonadati</taxon>
        <taxon>Thermodesulfobacteriota</taxon>
        <taxon>Desulfobaccia</taxon>
        <taxon>Desulfobaccales</taxon>
        <taxon>Desulfobaccaceae</taxon>
        <taxon>Desulfobacca</taxon>
    </lineage>
</organism>
<keyword evidence="7" id="KW-1185">Reference proteome</keyword>
<dbReference type="AlphaFoldDB" id="F2NGS9"/>
<dbReference type="OrthoDB" id="9785566at2"/>
<sequence length="160" mass="17552">MNVETVVASSSDWQPKIVALVCTYCTYTAADMAGSLRLQYPPAVRIVKLPCTGKVDTIHLLKTFQTGVDGILVGGCEVGDCHFLEGNLRARERVEYAQALLEEVGFGAERLEMYNIGASDAPQWVERVKEMVARVKRLGPNPLRQLRAVTGTGNLNRVMA</sequence>
<evidence type="ECO:0000313" key="6">
    <source>
        <dbReference type="EMBL" id="AEB08700.1"/>
    </source>
</evidence>
<name>F2NGS9_DESAR</name>
<evidence type="ECO:0000313" key="7">
    <source>
        <dbReference type="Proteomes" id="UP000000483"/>
    </source>
</evidence>
<keyword evidence="1" id="KW-0479">Metal-binding</keyword>
<evidence type="ECO:0000256" key="4">
    <source>
        <dbReference type="ARBA" id="ARBA00023014"/>
    </source>
</evidence>
<dbReference type="GO" id="GO:0016491">
    <property type="term" value="F:oxidoreductase activity"/>
    <property type="evidence" value="ECO:0007669"/>
    <property type="project" value="UniProtKB-KW"/>
</dbReference>
<gene>
    <name evidence="6" type="ordered locus">Desac_0821</name>
</gene>
<dbReference type="STRING" id="880072.Desac_0821"/>
<proteinExistence type="predicted"/>
<dbReference type="EMBL" id="CP002629">
    <property type="protein sequence ID" value="AEB08700.1"/>
    <property type="molecule type" value="Genomic_DNA"/>
</dbReference>
<dbReference type="Proteomes" id="UP000000483">
    <property type="component" value="Chromosome"/>
</dbReference>
<dbReference type="KEGG" id="dao:Desac_0821"/>
<dbReference type="HOGENOM" id="CLU_095272_2_0_7"/>
<keyword evidence="3" id="KW-0408">Iron</keyword>
<protein>
    <submittedName>
        <fullName evidence="6">Methyl-viologen-reducing hydrogenase delta subunit</fullName>
    </submittedName>
</protein>